<dbReference type="FunFam" id="3.10.20.90:FF:000014">
    <property type="entry name" value="Ubiquitin-60S ribosomal L40 fusion"/>
    <property type="match status" value="1"/>
</dbReference>
<evidence type="ECO:0000256" key="1">
    <source>
        <dbReference type="ARBA" id="ARBA00002241"/>
    </source>
</evidence>
<evidence type="ECO:0000256" key="3">
    <source>
        <dbReference type="ARBA" id="ARBA00004477"/>
    </source>
</evidence>
<dbReference type="Pfam" id="PF01020">
    <property type="entry name" value="Ribosomal_L40e"/>
    <property type="match status" value="1"/>
</dbReference>
<evidence type="ECO:0000256" key="9">
    <source>
        <dbReference type="ARBA" id="ARBA00022490"/>
    </source>
</evidence>
<evidence type="ECO:0000256" key="5">
    <source>
        <dbReference type="ARBA" id="ARBA00004760"/>
    </source>
</evidence>
<dbReference type="PANTHER" id="PTHR12560:SF6">
    <property type="entry name" value="CERAMIDE SYNTHASE 4"/>
    <property type="match status" value="1"/>
</dbReference>
<dbReference type="Gene3D" id="3.10.20.90">
    <property type="entry name" value="Phosphatidylinositol 3-kinase Catalytic Subunit, Chain A, domain 1"/>
    <property type="match status" value="1"/>
</dbReference>
<protein>
    <recommendedName>
        <fullName evidence="22">Ubiquitin-ribosomal protein eL40 fusion protein</fullName>
    </recommendedName>
</protein>
<feature type="domain" description="TLC" evidence="30">
    <location>
        <begin position="127"/>
        <end position="329"/>
    </location>
</feature>
<evidence type="ECO:0000256" key="11">
    <source>
        <dbReference type="ARBA" id="ARBA00022516"/>
    </source>
</evidence>
<dbReference type="FunFam" id="1.10.10.60:FF:000020">
    <property type="entry name" value="Ceramide synthase 5"/>
    <property type="match status" value="1"/>
</dbReference>
<evidence type="ECO:0000256" key="13">
    <source>
        <dbReference type="ARBA" id="ARBA00022692"/>
    </source>
</evidence>
<keyword evidence="10" id="KW-1017">Isopeptide bond</keyword>
<feature type="domain" description="Homeobox" evidence="29">
    <location>
        <begin position="67"/>
        <end position="124"/>
    </location>
</feature>
<dbReference type="SUPFAM" id="SSF57829">
    <property type="entry name" value="Zn-binding ribosomal proteins"/>
    <property type="match status" value="1"/>
</dbReference>
<dbReference type="SUPFAM" id="SSF54236">
    <property type="entry name" value="Ubiquitin-like"/>
    <property type="match status" value="1"/>
</dbReference>
<dbReference type="InterPro" id="IPR029071">
    <property type="entry name" value="Ubiquitin-like_domsf"/>
</dbReference>
<dbReference type="GO" id="GO:0003677">
    <property type="term" value="F:DNA binding"/>
    <property type="evidence" value="ECO:0007669"/>
    <property type="project" value="UniProtKB-UniRule"/>
</dbReference>
<keyword evidence="32" id="KW-1185">Reference proteome</keyword>
<feature type="transmembrane region" description="Helical" evidence="27">
    <location>
        <begin position="35"/>
        <end position="52"/>
    </location>
</feature>
<dbReference type="InterPro" id="IPR011332">
    <property type="entry name" value="Ribosomal_zn-bd"/>
</dbReference>
<evidence type="ECO:0000256" key="17">
    <source>
        <dbReference type="ARBA" id="ARBA00023098"/>
    </source>
</evidence>
<evidence type="ECO:0000313" key="31">
    <source>
        <dbReference type="EMBL" id="KAK6310480.1"/>
    </source>
</evidence>
<feature type="transmembrane region" description="Helical" evidence="27">
    <location>
        <begin position="176"/>
        <end position="195"/>
    </location>
</feature>
<feature type="transmembrane region" description="Helical" evidence="27">
    <location>
        <begin position="299"/>
        <end position="321"/>
    </location>
</feature>
<evidence type="ECO:0000256" key="21">
    <source>
        <dbReference type="ARBA" id="ARBA00035124"/>
    </source>
</evidence>
<keyword evidence="19 24" id="KW-0539">Nucleus</keyword>
<accession>A0AAN8LQT7</accession>
<dbReference type="CDD" id="cd00086">
    <property type="entry name" value="homeodomain"/>
    <property type="match status" value="1"/>
</dbReference>
<evidence type="ECO:0000256" key="8">
    <source>
        <dbReference type="ARBA" id="ARBA00010570"/>
    </source>
</evidence>
<keyword evidence="24 26" id="KW-0238">DNA-binding</keyword>
<evidence type="ECO:0000313" key="32">
    <source>
        <dbReference type="Proteomes" id="UP001356427"/>
    </source>
</evidence>
<feature type="transmembrane region" description="Helical" evidence="27">
    <location>
        <begin position="260"/>
        <end position="279"/>
    </location>
</feature>
<dbReference type="InterPro" id="IPR019956">
    <property type="entry name" value="Ubiquitin_dom"/>
</dbReference>
<dbReference type="GO" id="GO:0005789">
    <property type="term" value="C:endoplasmic reticulum membrane"/>
    <property type="evidence" value="ECO:0007669"/>
    <property type="project" value="UniProtKB-SubCell"/>
</dbReference>
<comment type="function">
    <text evidence="1">Component of the 60S subunit of the ribosome.</text>
</comment>
<dbReference type="InterPro" id="IPR001975">
    <property type="entry name" value="Ribosomal_eL40_dom"/>
</dbReference>
<dbReference type="InterPro" id="IPR016439">
    <property type="entry name" value="Lag1/Lac1-like"/>
</dbReference>
<evidence type="ECO:0000256" key="18">
    <source>
        <dbReference type="ARBA" id="ARBA00023136"/>
    </source>
</evidence>
<evidence type="ECO:0000256" key="25">
    <source>
        <dbReference type="PROSITE-ProRule" id="PRU00205"/>
    </source>
</evidence>
<evidence type="ECO:0000256" key="20">
    <source>
        <dbReference type="ARBA" id="ARBA00023274"/>
    </source>
</evidence>
<dbReference type="SMART" id="SM00389">
    <property type="entry name" value="HOX"/>
    <property type="match status" value="1"/>
</dbReference>
<dbReference type="Pfam" id="PF00240">
    <property type="entry name" value="ubiquitin"/>
    <property type="match status" value="1"/>
</dbReference>
<organism evidence="31 32">
    <name type="scientific">Coregonus suidteri</name>
    <dbReference type="NCBI Taxonomy" id="861788"/>
    <lineage>
        <taxon>Eukaryota</taxon>
        <taxon>Metazoa</taxon>
        <taxon>Chordata</taxon>
        <taxon>Craniata</taxon>
        <taxon>Vertebrata</taxon>
        <taxon>Euteleostomi</taxon>
        <taxon>Actinopterygii</taxon>
        <taxon>Neopterygii</taxon>
        <taxon>Teleostei</taxon>
        <taxon>Protacanthopterygii</taxon>
        <taxon>Salmoniformes</taxon>
        <taxon>Salmonidae</taxon>
        <taxon>Coregoninae</taxon>
        <taxon>Coregonus</taxon>
    </lineage>
</organism>
<evidence type="ECO:0000256" key="10">
    <source>
        <dbReference type="ARBA" id="ARBA00022499"/>
    </source>
</evidence>
<dbReference type="InterPro" id="IPR009057">
    <property type="entry name" value="Homeodomain-like_sf"/>
</dbReference>
<dbReference type="Gene3D" id="1.10.10.60">
    <property type="entry name" value="Homeodomain-like"/>
    <property type="match status" value="1"/>
</dbReference>
<reference evidence="31 32" key="1">
    <citation type="submission" date="2021-04" db="EMBL/GenBank/DDBJ databases">
        <authorList>
            <person name="De Guttry C."/>
            <person name="Zahm M."/>
            <person name="Klopp C."/>
            <person name="Cabau C."/>
            <person name="Louis A."/>
            <person name="Berthelot C."/>
            <person name="Parey E."/>
            <person name="Roest Crollius H."/>
            <person name="Montfort J."/>
            <person name="Robinson-Rechavi M."/>
            <person name="Bucao C."/>
            <person name="Bouchez O."/>
            <person name="Gislard M."/>
            <person name="Lluch J."/>
            <person name="Milhes M."/>
            <person name="Lampietro C."/>
            <person name="Lopez Roques C."/>
            <person name="Donnadieu C."/>
            <person name="Braasch I."/>
            <person name="Desvignes T."/>
            <person name="Postlethwait J."/>
            <person name="Bobe J."/>
            <person name="Wedekind C."/>
            <person name="Guiguen Y."/>
        </authorList>
    </citation>
    <scope>NUCLEOTIDE SEQUENCE [LARGE SCALE GENOMIC DNA]</scope>
    <source>
        <strain evidence="31">Cs_M1</strain>
        <tissue evidence="31">Blood</tissue>
    </source>
</reference>
<dbReference type="PROSITE" id="PS50071">
    <property type="entry name" value="HOMEOBOX_2"/>
    <property type="match status" value="1"/>
</dbReference>
<dbReference type="PROSITE" id="PS50053">
    <property type="entry name" value="UBIQUITIN_2"/>
    <property type="match status" value="1"/>
</dbReference>
<dbReference type="PROSITE" id="PS00299">
    <property type="entry name" value="UBIQUITIN_1"/>
    <property type="match status" value="1"/>
</dbReference>
<dbReference type="PROSITE" id="PS50922">
    <property type="entry name" value="TLC"/>
    <property type="match status" value="1"/>
</dbReference>
<evidence type="ECO:0000259" key="30">
    <source>
        <dbReference type="PROSITE" id="PS50922"/>
    </source>
</evidence>
<evidence type="ECO:0000256" key="7">
    <source>
        <dbReference type="ARBA" id="ARBA00008373"/>
    </source>
</evidence>
<dbReference type="Pfam" id="PF03798">
    <property type="entry name" value="TRAM_LAG1_CLN8"/>
    <property type="match status" value="1"/>
</dbReference>
<comment type="similarity">
    <text evidence="8">In the C-terminal section; belongs to the eukaryotic ribosomal protein eL40 family.</text>
</comment>
<feature type="transmembrane region" description="Helical" evidence="27">
    <location>
        <begin position="136"/>
        <end position="156"/>
    </location>
</feature>
<comment type="pathway">
    <text evidence="5">Lipid metabolism; sphingolipid metabolism.</text>
</comment>
<keyword evidence="9" id="KW-0963">Cytoplasm</keyword>
<dbReference type="SMART" id="SM00724">
    <property type="entry name" value="TLC"/>
    <property type="match status" value="1"/>
</dbReference>
<keyword evidence="24 26" id="KW-0371">Homeobox</keyword>
<dbReference type="SMART" id="SM01377">
    <property type="entry name" value="Ribosomal_L40e"/>
    <property type="match status" value="1"/>
</dbReference>
<evidence type="ECO:0000256" key="2">
    <source>
        <dbReference type="ARBA" id="ARBA00004123"/>
    </source>
</evidence>
<proteinExistence type="inferred from homology"/>
<dbReference type="InterPro" id="IPR038587">
    <property type="entry name" value="Ribosomal_eL40_sf"/>
</dbReference>
<evidence type="ECO:0000256" key="4">
    <source>
        <dbReference type="ARBA" id="ARBA00004496"/>
    </source>
</evidence>
<comment type="pathway">
    <text evidence="6">Sphingolipid metabolism.</text>
</comment>
<evidence type="ECO:0000256" key="19">
    <source>
        <dbReference type="ARBA" id="ARBA00023242"/>
    </source>
</evidence>
<evidence type="ECO:0000256" key="22">
    <source>
        <dbReference type="ARBA" id="ARBA00035298"/>
    </source>
</evidence>
<dbReference type="Proteomes" id="UP001356427">
    <property type="component" value="Unassembled WGS sequence"/>
</dbReference>
<dbReference type="AlphaFoldDB" id="A0AAN8LQT7"/>
<keyword evidence="14" id="KW-0256">Endoplasmic reticulum</keyword>
<keyword evidence="18 25" id="KW-0472">Membrane</keyword>
<dbReference type="FunFam" id="4.10.1060.50:FF:000001">
    <property type="entry name" value="ubiquitin-60S ribosomal protein L40"/>
    <property type="match status" value="1"/>
</dbReference>
<dbReference type="GO" id="GO:0050291">
    <property type="term" value="F:sphingosine N-acyltransferase activity"/>
    <property type="evidence" value="ECO:0007669"/>
    <property type="project" value="InterPro"/>
</dbReference>
<name>A0AAN8LQT7_9TELE</name>
<dbReference type="GO" id="GO:0005634">
    <property type="term" value="C:nucleus"/>
    <property type="evidence" value="ECO:0007669"/>
    <property type="project" value="UniProtKB-SubCell"/>
</dbReference>
<dbReference type="PANTHER" id="PTHR12560">
    <property type="entry name" value="LONGEVITY ASSURANCE FACTOR 1 LAG1"/>
    <property type="match status" value="1"/>
</dbReference>
<evidence type="ECO:0000256" key="24">
    <source>
        <dbReference type="PROSITE-ProRule" id="PRU00108"/>
    </source>
</evidence>
<evidence type="ECO:0000256" key="27">
    <source>
        <dbReference type="SAM" id="Phobius"/>
    </source>
</evidence>
<dbReference type="Pfam" id="PF00046">
    <property type="entry name" value="Homeodomain"/>
    <property type="match status" value="1"/>
</dbReference>
<keyword evidence="20" id="KW-0687">Ribonucleoprotein</keyword>
<comment type="similarity">
    <text evidence="7">In the N-terminal section; belongs to the ubiquitin family.</text>
</comment>
<dbReference type="EMBL" id="JAGTTL010000016">
    <property type="protein sequence ID" value="KAK6310480.1"/>
    <property type="molecule type" value="Genomic_DNA"/>
</dbReference>
<comment type="subunit">
    <text evidence="21">Part of the 60S ribosomal subunit.</text>
</comment>
<dbReference type="GO" id="GO:0046513">
    <property type="term" value="P:ceramide biosynthetic process"/>
    <property type="evidence" value="ECO:0007669"/>
    <property type="project" value="InterPro"/>
</dbReference>
<keyword evidence="16 27" id="KW-1133">Transmembrane helix</keyword>
<dbReference type="InterPro" id="IPR001356">
    <property type="entry name" value="HD"/>
</dbReference>
<keyword evidence="13 25" id="KW-0812">Transmembrane</keyword>
<comment type="subcellular location">
    <subcellularLocation>
        <location evidence="4">Cytoplasm</location>
    </subcellularLocation>
    <subcellularLocation>
        <location evidence="3">Endoplasmic reticulum membrane</location>
        <topology evidence="3">Multi-pass membrane protein</topology>
    </subcellularLocation>
    <subcellularLocation>
        <location evidence="2 24 26">Nucleus</location>
    </subcellularLocation>
</comment>
<dbReference type="InterPro" id="IPR006634">
    <property type="entry name" value="TLC-dom"/>
</dbReference>
<evidence type="ECO:0000256" key="23">
    <source>
        <dbReference type="ARBA" id="ARBA00049036"/>
    </source>
</evidence>
<keyword evidence="17" id="KW-0443">Lipid metabolism</keyword>
<keyword evidence="15" id="KW-0689">Ribosomal protein</keyword>
<keyword evidence="11" id="KW-0444">Lipid biosynthesis</keyword>
<dbReference type="SUPFAM" id="SSF46689">
    <property type="entry name" value="Homeodomain-like"/>
    <property type="match status" value="1"/>
</dbReference>
<keyword evidence="12" id="KW-0808">Transferase</keyword>
<evidence type="ECO:0000259" key="29">
    <source>
        <dbReference type="PROSITE" id="PS50071"/>
    </source>
</evidence>
<evidence type="ECO:0000256" key="6">
    <source>
        <dbReference type="ARBA" id="ARBA00004991"/>
    </source>
</evidence>
<comment type="catalytic activity">
    <reaction evidence="23">
        <text>sphinganine + octadecanoyl-CoA = N-(octadecanoyl)-sphinganine + CoA + H(+)</text>
        <dbReference type="Rhea" id="RHEA:36547"/>
        <dbReference type="ChEBI" id="CHEBI:15378"/>
        <dbReference type="ChEBI" id="CHEBI:57287"/>
        <dbReference type="ChEBI" id="CHEBI:57394"/>
        <dbReference type="ChEBI" id="CHEBI:57817"/>
        <dbReference type="ChEBI" id="CHEBI:67033"/>
    </reaction>
    <physiologicalReaction direction="left-to-right" evidence="23">
        <dbReference type="Rhea" id="RHEA:36548"/>
    </physiologicalReaction>
</comment>
<dbReference type="GO" id="GO:0015934">
    <property type="term" value="C:large ribosomal subunit"/>
    <property type="evidence" value="ECO:0007669"/>
    <property type="project" value="UniProtKB-ARBA"/>
</dbReference>
<dbReference type="PRINTS" id="PR00348">
    <property type="entry name" value="UBIQUITIN"/>
</dbReference>
<comment type="caution">
    <text evidence="31">The sequence shown here is derived from an EMBL/GenBank/DDBJ whole genome shotgun (WGS) entry which is preliminary data.</text>
</comment>
<evidence type="ECO:0000259" key="28">
    <source>
        <dbReference type="PROSITE" id="PS50053"/>
    </source>
</evidence>
<evidence type="ECO:0000256" key="16">
    <source>
        <dbReference type="ARBA" id="ARBA00022989"/>
    </source>
</evidence>
<dbReference type="InterPro" id="IPR019954">
    <property type="entry name" value="Ubiquitin_CS"/>
</dbReference>
<dbReference type="SMART" id="SM00213">
    <property type="entry name" value="UBQ"/>
    <property type="match status" value="1"/>
</dbReference>
<dbReference type="GO" id="GO:0006412">
    <property type="term" value="P:translation"/>
    <property type="evidence" value="ECO:0007669"/>
    <property type="project" value="InterPro"/>
</dbReference>
<evidence type="ECO:0000256" key="12">
    <source>
        <dbReference type="ARBA" id="ARBA00022679"/>
    </source>
</evidence>
<gene>
    <name evidence="31" type="ORF">J4Q44_G00185350</name>
</gene>
<evidence type="ECO:0000256" key="14">
    <source>
        <dbReference type="ARBA" id="ARBA00022824"/>
    </source>
</evidence>
<dbReference type="GO" id="GO:0003735">
    <property type="term" value="F:structural constituent of ribosome"/>
    <property type="evidence" value="ECO:0007669"/>
    <property type="project" value="InterPro"/>
</dbReference>
<sequence>MDLFPDLWRHEYWLPPGITWRDMEQMEEYPRPRDLLFALPLALGFIVLRLVFDRVVAPPLGRCVGLKNRLCMAVAPSTKLESFYTQQNRQPSQSDIISLMAQCDKTQRQIETWFRHRRNQDRPSYTKRFCEACWRFFFYLIAFLAGLTTLIDRSWFWDQRECWTGYPQQPIERAHFWYYQLELGFYLSLLLCVSVDVKRKDFKEQVIHHIVTIFLLGFSYCSNYVRIGTLVMLLHDSSDFLLESAKMFNYGTGWRKTCDTLFVIFAAVFLVTRLVVFPSKIIHTTLVLSMEVFEPFAGYYFFNILLMVLQALHVFWALLILRMANKFLFLGKLDKDERSDEESELEEGEEEDEDGECCWERSKEALNSKLKMLSNSFVLNNLTNHRAAIVSKMRKASQQLCLTPSNMQIFVKTLTGKTITLEVEPSDTIENVKAKIQDKEGIPPDQQRLIFAGKQLEDGRTLSDYNIQKESTLHLVLRLRGGIIEPSLRQLAQKYNCDKMICRKCYARLHPRAVNCRKKKCGHTSNLRPKKKLK</sequence>
<dbReference type="Gene3D" id="4.10.1060.50">
    <property type="match status" value="1"/>
</dbReference>
<evidence type="ECO:0000256" key="26">
    <source>
        <dbReference type="RuleBase" id="RU000682"/>
    </source>
</evidence>
<evidence type="ECO:0000256" key="15">
    <source>
        <dbReference type="ARBA" id="ARBA00022980"/>
    </source>
</evidence>
<feature type="domain" description="Ubiquitin-like" evidence="28">
    <location>
        <begin position="407"/>
        <end position="482"/>
    </location>
</feature>
<dbReference type="InterPro" id="IPR000626">
    <property type="entry name" value="Ubiquitin-like_dom"/>
</dbReference>
<feature type="DNA-binding region" description="Homeobox" evidence="24">
    <location>
        <begin position="69"/>
        <end position="125"/>
    </location>
</feature>
<dbReference type="CDD" id="cd01803">
    <property type="entry name" value="Ubl_ubiquitin"/>
    <property type="match status" value="1"/>
</dbReference>